<keyword evidence="2" id="KW-1185">Reference proteome</keyword>
<name>A0A5A9X6Z8_9BACT</name>
<dbReference type="RefSeq" id="WP_149309039.1">
    <property type="nucleotide sequence ID" value="NZ_SRSD01000010.1"/>
</dbReference>
<sequence>MKATIRHNLSPEELTKSLSALAESEGIGEELQKALRKTATCDETPKVPRQVAVRQLYEMMCREFQRAADDCERYAEMISGSDRPRQQGEAA</sequence>
<accession>A0A5A9X6Z8</accession>
<dbReference type="EMBL" id="SRSD01000010">
    <property type="protein sequence ID" value="KAA0888740.1"/>
    <property type="molecule type" value="Genomic_DNA"/>
</dbReference>
<reference evidence="1 2" key="1">
    <citation type="submission" date="2019-04" db="EMBL/GenBank/DDBJ databases">
        <title>Geobacter ruber sp. nov., ferric-reducing bacteria isolated from paddy soil.</title>
        <authorList>
            <person name="Xu Z."/>
            <person name="Masuda Y."/>
            <person name="Itoh H."/>
            <person name="Senoo K."/>
        </authorList>
    </citation>
    <scope>NUCLEOTIDE SEQUENCE [LARGE SCALE GENOMIC DNA]</scope>
    <source>
        <strain evidence="1 2">Red88</strain>
    </source>
</reference>
<dbReference type="Proteomes" id="UP000324298">
    <property type="component" value="Unassembled WGS sequence"/>
</dbReference>
<dbReference type="AlphaFoldDB" id="A0A5A9X6Z8"/>
<comment type="caution">
    <text evidence="1">The sequence shown here is derived from an EMBL/GenBank/DDBJ whole genome shotgun (WGS) entry which is preliminary data.</text>
</comment>
<protein>
    <submittedName>
        <fullName evidence="1">Uncharacterized protein</fullName>
    </submittedName>
</protein>
<proteinExistence type="predicted"/>
<gene>
    <name evidence="1" type="ORF">ET418_15280</name>
</gene>
<evidence type="ECO:0000313" key="2">
    <source>
        <dbReference type="Proteomes" id="UP000324298"/>
    </source>
</evidence>
<evidence type="ECO:0000313" key="1">
    <source>
        <dbReference type="EMBL" id="KAA0888740.1"/>
    </source>
</evidence>
<organism evidence="1 2">
    <name type="scientific">Oryzomonas rubra</name>
    <dbReference type="NCBI Taxonomy" id="2509454"/>
    <lineage>
        <taxon>Bacteria</taxon>
        <taxon>Pseudomonadati</taxon>
        <taxon>Thermodesulfobacteriota</taxon>
        <taxon>Desulfuromonadia</taxon>
        <taxon>Geobacterales</taxon>
        <taxon>Geobacteraceae</taxon>
        <taxon>Oryzomonas</taxon>
    </lineage>
</organism>